<keyword evidence="1" id="KW-0812">Transmembrane</keyword>
<keyword evidence="2" id="KW-0732">Signal</keyword>
<organism evidence="3 4">
    <name type="scientific">Nocardia fluminea</name>
    <dbReference type="NCBI Taxonomy" id="134984"/>
    <lineage>
        <taxon>Bacteria</taxon>
        <taxon>Bacillati</taxon>
        <taxon>Actinomycetota</taxon>
        <taxon>Actinomycetes</taxon>
        <taxon>Mycobacteriales</taxon>
        <taxon>Nocardiaceae</taxon>
        <taxon>Nocardia</taxon>
    </lineage>
</organism>
<evidence type="ECO:0000313" key="4">
    <source>
        <dbReference type="Proteomes" id="UP000233766"/>
    </source>
</evidence>
<gene>
    <name evidence="3" type="ORF">ATK86_2453</name>
</gene>
<dbReference type="AlphaFoldDB" id="A0A2N3V8Y4"/>
<feature type="signal peptide" evidence="2">
    <location>
        <begin position="1"/>
        <end position="36"/>
    </location>
</feature>
<evidence type="ECO:0000313" key="3">
    <source>
        <dbReference type="EMBL" id="PKV78092.1"/>
    </source>
</evidence>
<accession>A0A2N3V8Y4</accession>
<dbReference type="Pfam" id="PF10092">
    <property type="entry name" value="DUF2330"/>
    <property type="match status" value="1"/>
</dbReference>
<reference evidence="3 4" key="1">
    <citation type="submission" date="2017-12" db="EMBL/GenBank/DDBJ databases">
        <title>Sequencing the genomes of 1000 Actinobacteria strains.</title>
        <authorList>
            <person name="Klenk H.-P."/>
        </authorList>
    </citation>
    <scope>NUCLEOTIDE SEQUENCE [LARGE SCALE GENOMIC DNA]</scope>
    <source>
        <strain evidence="3 4">DSM 44489</strain>
    </source>
</reference>
<sequence>MRSLTRMGMRYAMRSLVVIAGVVAAAGSGAVMPANACACGGVVSADSSARVNNESAVLGWDGRRETVLMRLGMQFTGADAALIVPTPTPATVSAASPDSFGELSRMTAPERVTEYDWFGSGSLGGDASGSAPGSGPDVLSQVRLGPLEATTLRGGDLTGVREWLDTNGYRLKPEVSATLDPYLREGWSFVAMRLTSAEPLSGALDPVRLTFDSDRLVYPMRMSAAATTPQSVHLYVFSDRRVARVDPDIEPQTITTEFASPVSEPSDPDLKALAASGNYLTELSIYIPDPATITSDFLLGPAAENAPVRDRVVSKEYVEILGLPAGYVLIVAGLSLIGVIASVVLRRRSARWSERTATRLSGGSCRRAGSRGEVLKRRARVR</sequence>
<proteinExistence type="predicted"/>
<dbReference type="PROSITE" id="PS51642">
    <property type="entry name" value="HEMOPEXIN_2"/>
    <property type="match status" value="1"/>
</dbReference>
<dbReference type="InterPro" id="IPR019283">
    <property type="entry name" value="DUF2330"/>
</dbReference>
<protein>
    <submittedName>
        <fullName evidence="3">Uncharacterized protein DUF2330</fullName>
    </submittedName>
</protein>
<keyword evidence="1" id="KW-1133">Transmembrane helix</keyword>
<evidence type="ECO:0000256" key="2">
    <source>
        <dbReference type="SAM" id="SignalP"/>
    </source>
</evidence>
<feature type="chain" id="PRO_5014768863" evidence="2">
    <location>
        <begin position="37"/>
        <end position="382"/>
    </location>
</feature>
<evidence type="ECO:0000256" key="1">
    <source>
        <dbReference type="SAM" id="Phobius"/>
    </source>
</evidence>
<feature type="transmembrane region" description="Helical" evidence="1">
    <location>
        <begin position="325"/>
        <end position="345"/>
    </location>
</feature>
<comment type="caution">
    <text evidence="3">The sequence shown here is derived from an EMBL/GenBank/DDBJ whole genome shotgun (WGS) entry which is preliminary data.</text>
</comment>
<dbReference type="EMBL" id="PJMW01000002">
    <property type="protein sequence ID" value="PKV78092.1"/>
    <property type="molecule type" value="Genomic_DNA"/>
</dbReference>
<keyword evidence="1" id="KW-0472">Membrane</keyword>
<dbReference type="InterPro" id="IPR018487">
    <property type="entry name" value="Hemopexin-like_repeat"/>
</dbReference>
<name>A0A2N3V8Y4_9NOCA</name>
<keyword evidence="4" id="KW-1185">Reference proteome</keyword>
<dbReference type="Proteomes" id="UP000233766">
    <property type="component" value="Unassembled WGS sequence"/>
</dbReference>